<dbReference type="GO" id="GO:0046872">
    <property type="term" value="F:metal ion binding"/>
    <property type="evidence" value="ECO:0007669"/>
    <property type="project" value="UniProtKB-KW"/>
</dbReference>
<comment type="similarity">
    <text evidence="1 5">Belongs to the 5'-nucleotidase family.</text>
</comment>
<dbReference type="PRINTS" id="PR01607">
    <property type="entry name" value="APYRASEFAMLY"/>
</dbReference>
<keyword evidence="8" id="KW-1185">Reference proteome</keyword>
<evidence type="ECO:0000256" key="3">
    <source>
        <dbReference type="ARBA" id="ARBA00022741"/>
    </source>
</evidence>
<dbReference type="SUPFAM" id="SSF55816">
    <property type="entry name" value="5'-nucleotidase (syn. UDP-sugar hydrolase), C-terminal domain"/>
    <property type="match status" value="1"/>
</dbReference>
<name>A0AAD7ZFE2_DIPPU</name>
<proteinExistence type="inferred from homology"/>
<dbReference type="InterPro" id="IPR008334">
    <property type="entry name" value="5'-Nucleotdase_C"/>
</dbReference>
<dbReference type="InterPro" id="IPR006179">
    <property type="entry name" value="5_nucleotidase/apyrase"/>
</dbReference>
<dbReference type="GO" id="GO:0005886">
    <property type="term" value="C:plasma membrane"/>
    <property type="evidence" value="ECO:0007669"/>
    <property type="project" value="TreeGrafter"/>
</dbReference>
<dbReference type="Gene3D" id="3.90.780.10">
    <property type="entry name" value="5'-Nucleotidase, C-terminal domain"/>
    <property type="match status" value="1"/>
</dbReference>
<dbReference type="AlphaFoldDB" id="A0AAD7ZFE2"/>
<dbReference type="Proteomes" id="UP001233999">
    <property type="component" value="Unassembled WGS sequence"/>
</dbReference>
<protein>
    <recommendedName>
        <fullName evidence="6">5'-Nucleotidase C-terminal domain-containing protein</fullName>
    </recommendedName>
</protein>
<keyword evidence="3 5" id="KW-0547">Nucleotide-binding</keyword>
<dbReference type="Pfam" id="PF02872">
    <property type="entry name" value="5_nucleotid_C"/>
    <property type="match status" value="1"/>
</dbReference>
<dbReference type="InterPro" id="IPR029052">
    <property type="entry name" value="Metallo-depent_PP-like"/>
</dbReference>
<reference evidence="7" key="1">
    <citation type="journal article" date="2023" name="IScience">
        <title>Live-bearing cockroach genome reveals convergent evolutionary mechanisms linked to viviparity in insects and beyond.</title>
        <authorList>
            <person name="Fouks B."/>
            <person name="Harrison M.C."/>
            <person name="Mikhailova A.A."/>
            <person name="Marchal E."/>
            <person name="English S."/>
            <person name="Carruthers M."/>
            <person name="Jennings E.C."/>
            <person name="Chiamaka E.L."/>
            <person name="Frigard R.A."/>
            <person name="Pippel M."/>
            <person name="Attardo G.M."/>
            <person name="Benoit J.B."/>
            <person name="Bornberg-Bauer E."/>
            <person name="Tobe S.S."/>
        </authorList>
    </citation>
    <scope>NUCLEOTIDE SEQUENCE</scope>
    <source>
        <strain evidence="7">Stay&amp;Tobe</strain>
    </source>
</reference>
<feature type="non-terminal residue" evidence="7">
    <location>
        <position position="1"/>
    </location>
</feature>
<evidence type="ECO:0000256" key="2">
    <source>
        <dbReference type="ARBA" id="ARBA00022723"/>
    </source>
</evidence>
<dbReference type="GO" id="GO:0000166">
    <property type="term" value="F:nucleotide binding"/>
    <property type="evidence" value="ECO:0007669"/>
    <property type="project" value="UniProtKB-KW"/>
</dbReference>
<evidence type="ECO:0000313" key="7">
    <source>
        <dbReference type="EMBL" id="KAJ9579594.1"/>
    </source>
</evidence>
<sequence>TIGNHEFDDGVEGVVPFLENVEAPFLSYPELSSTGKLKFLDEIEEVTKEAANLKTQGADIIIALSHCGLDVDRELAAAVEDLDVIVGGHSHSFLYTGTPPSVEVPVDDYPVVVTQSGGRQVLIVQAFAFSKYVGNITVWFDDRGESVYWEGSPILLDNSVTQEMKPWQESISEQAKAVIGNTKVYLDASNSSCRKGECNIGRFITDAYVEEYVKTAPEGFWTRASIGIINSGGIRASIEETRPGGDITYEDLKLSSPFSNTVDYIELQGKHLLEALEFSVVNWSSIKVKFDLRNEVNNRAVEVSVRCAECRVPKFEPLDPEKWYGIAINSYLVEGGDGYSVIADNLQNHFIGRVDTDVFKDYISKMSPITTGIDGNVEIIDIDE</sequence>
<evidence type="ECO:0000256" key="5">
    <source>
        <dbReference type="RuleBase" id="RU362119"/>
    </source>
</evidence>
<gene>
    <name evidence="7" type="ORF">L9F63_004779</name>
</gene>
<dbReference type="PANTHER" id="PTHR11575">
    <property type="entry name" value="5'-NUCLEOTIDASE-RELATED"/>
    <property type="match status" value="1"/>
</dbReference>
<feature type="domain" description="5'-Nucleotidase C-terminal" evidence="6">
    <location>
        <begin position="178"/>
        <end position="343"/>
    </location>
</feature>
<dbReference type="GO" id="GO:0006196">
    <property type="term" value="P:AMP catabolic process"/>
    <property type="evidence" value="ECO:0007669"/>
    <property type="project" value="TreeGrafter"/>
</dbReference>
<comment type="caution">
    <text evidence="7">The sequence shown here is derived from an EMBL/GenBank/DDBJ whole genome shotgun (WGS) entry which is preliminary data.</text>
</comment>
<evidence type="ECO:0000313" key="8">
    <source>
        <dbReference type="Proteomes" id="UP001233999"/>
    </source>
</evidence>
<dbReference type="FunFam" id="3.90.780.10:FF:000001">
    <property type="entry name" value="NT5E isoform 3"/>
    <property type="match status" value="1"/>
</dbReference>
<keyword evidence="4 5" id="KW-0378">Hydrolase</keyword>
<keyword evidence="2" id="KW-0479">Metal-binding</keyword>
<dbReference type="InterPro" id="IPR036907">
    <property type="entry name" value="5'-Nucleotdase_C_sf"/>
</dbReference>
<dbReference type="SUPFAM" id="SSF56300">
    <property type="entry name" value="Metallo-dependent phosphatases"/>
    <property type="match status" value="1"/>
</dbReference>
<evidence type="ECO:0000256" key="1">
    <source>
        <dbReference type="ARBA" id="ARBA00006654"/>
    </source>
</evidence>
<evidence type="ECO:0000256" key="4">
    <source>
        <dbReference type="ARBA" id="ARBA00022801"/>
    </source>
</evidence>
<dbReference type="PANTHER" id="PTHR11575:SF32">
    <property type="entry name" value="APYRASE-LIKE PROTEIN"/>
    <property type="match status" value="1"/>
</dbReference>
<reference evidence="7" key="2">
    <citation type="submission" date="2023-05" db="EMBL/GenBank/DDBJ databases">
        <authorList>
            <person name="Fouks B."/>
        </authorList>
    </citation>
    <scope>NUCLEOTIDE SEQUENCE</scope>
    <source>
        <strain evidence="7">Stay&amp;Tobe</strain>
        <tissue evidence="7">Testes</tissue>
    </source>
</reference>
<dbReference type="GO" id="GO:0008253">
    <property type="term" value="F:5'-nucleotidase activity"/>
    <property type="evidence" value="ECO:0007669"/>
    <property type="project" value="TreeGrafter"/>
</dbReference>
<evidence type="ECO:0000259" key="6">
    <source>
        <dbReference type="Pfam" id="PF02872"/>
    </source>
</evidence>
<dbReference type="EMBL" id="JASPKZ010008385">
    <property type="protein sequence ID" value="KAJ9579594.1"/>
    <property type="molecule type" value="Genomic_DNA"/>
</dbReference>
<organism evidence="7 8">
    <name type="scientific">Diploptera punctata</name>
    <name type="common">Pacific beetle cockroach</name>
    <dbReference type="NCBI Taxonomy" id="6984"/>
    <lineage>
        <taxon>Eukaryota</taxon>
        <taxon>Metazoa</taxon>
        <taxon>Ecdysozoa</taxon>
        <taxon>Arthropoda</taxon>
        <taxon>Hexapoda</taxon>
        <taxon>Insecta</taxon>
        <taxon>Pterygota</taxon>
        <taxon>Neoptera</taxon>
        <taxon>Polyneoptera</taxon>
        <taxon>Dictyoptera</taxon>
        <taxon>Blattodea</taxon>
        <taxon>Blaberoidea</taxon>
        <taxon>Blaberidae</taxon>
        <taxon>Diplopterinae</taxon>
        <taxon>Diploptera</taxon>
    </lineage>
</organism>
<dbReference type="Gene3D" id="3.60.21.10">
    <property type="match status" value="1"/>
</dbReference>
<accession>A0AAD7ZFE2</accession>